<organism evidence="11 12">
    <name type="scientific">Paenibacillus chitinolyticus</name>
    <dbReference type="NCBI Taxonomy" id="79263"/>
    <lineage>
        <taxon>Bacteria</taxon>
        <taxon>Bacillati</taxon>
        <taxon>Bacillota</taxon>
        <taxon>Bacilli</taxon>
        <taxon>Bacillales</taxon>
        <taxon>Paenibacillaceae</taxon>
        <taxon>Paenibacillus</taxon>
    </lineage>
</organism>
<feature type="transmembrane region" description="Helical" evidence="8">
    <location>
        <begin position="117"/>
        <end position="137"/>
    </location>
</feature>
<feature type="domain" description="Histidine kinase" evidence="9">
    <location>
        <begin position="227"/>
        <end position="436"/>
    </location>
</feature>
<dbReference type="GeneID" id="95376346"/>
<name>A0A410WXT2_9BACL</name>
<feature type="transmembrane region" description="Helical" evidence="8">
    <location>
        <begin position="58"/>
        <end position="76"/>
    </location>
</feature>
<sequence>MLYYFLALSLASLILLIPHLHKETNRWAAFFLFSASIGGLTGLLRQKGLTDLAYASEFINHTLTPYGVLVFSLVYSGVLENRPRARRMVKGLLLLPVPAMLIYTVSRDAFAIHYGPLLLWTAPYYLGACSLLVLSLRREGNPVRKRNRLITTLIIVPTLLGVLLFINVARVFSPEFDFFSYVSVFMIYSFAVALLCVFVYGVLGIRLRFERDSLDTTMQAVTSGTTLLNHSIKNELGKIALSTVNLQGSLDEKDEEAKEHLRIIAAASDHMLEMVGRIHNRTKEIALKERPVPFDELVMEVVRRHGQLFARQGIAVQTVFDWRPIVRFDPVHLTEVIGNLLGNAAEAMPDGGTLTVTLASVRHGAVLSVADTGAGIPSDRLSRVFEPFYTTKTKAANYGLGLSYVYNVMQKSGGSVEISSKPAAGTCVRLYFPRNKIVQLNGEKPDGTN</sequence>
<dbReference type="EMBL" id="CP026520">
    <property type="protein sequence ID" value="QAV19130.1"/>
    <property type="molecule type" value="Genomic_DNA"/>
</dbReference>
<evidence type="ECO:0000256" key="7">
    <source>
        <dbReference type="ARBA" id="ARBA00023012"/>
    </source>
</evidence>
<accession>A0A410WXT2</accession>
<keyword evidence="8" id="KW-1133">Transmembrane helix</keyword>
<dbReference type="GO" id="GO:0004673">
    <property type="term" value="F:protein histidine kinase activity"/>
    <property type="evidence" value="ECO:0007669"/>
    <property type="project" value="UniProtKB-EC"/>
</dbReference>
<evidence type="ECO:0000256" key="2">
    <source>
        <dbReference type="ARBA" id="ARBA00012438"/>
    </source>
</evidence>
<feature type="transmembrane region" description="Helical" evidence="8">
    <location>
        <begin position="149"/>
        <end position="172"/>
    </location>
</feature>
<keyword evidence="7" id="KW-0902">Two-component regulatory system</keyword>
<dbReference type="SMART" id="SM00387">
    <property type="entry name" value="HATPase_c"/>
    <property type="match status" value="1"/>
</dbReference>
<dbReference type="CDD" id="cd00075">
    <property type="entry name" value="HATPase"/>
    <property type="match status" value="1"/>
</dbReference>
<evidence type="ECO:0000256" key="4">
    <source>
        <dbReference type="ARBA" id="ARBA00022741"/>
    </source>
</evidence>
<keyword evidence="8" id="KW-0472">Membrane</keyword>
<dbReference type="Gene3D" id="3.30.565.10">
    <property type="entry name" value="Histidine kinase-like ATPase, C-terminal domain"/>
    <property type="match status" value="1"/>
</dbReference>
<evidence type="ECO:0000256" key="8">
    <source>
        <dbReference type="SAM" id="Phobius"/>
    </source>
</evidence>
<dbReference type="EMBL" id="JAMDMJ010000029">
    <property type="protein sequence ID" value="MCY9598245.1"/>
    <property type="molecule type" value="Genomic_DNA"/>
</dbReference>
<dbReference type="KEGG" id="pchi:PC41400_16175"/>
<keyword evidence="6 11" id="KW-0067">ATP-binding</keyword>
<dbReference type="Proteomes" id="UP000288943">
    <property type="component" value="Chromosome"/>
</dbReference>
<evidence type="ECO:0000256" key="1">
    <source>
        <dbReference type="ARBA" id="ARBA00000085"/>
    </source>
</evidence>
<dbReference type="PROSITE" id="PS50109">
    <property type="entry name" value="HIS_KIN"/>
    <property type="match status" value="1"/>
</dbReference>
<evidence type="ECO:0000313" key="13">
    <source>
        <dbReference type="Proteomes" id="UP001527202"/>
    </source>
</evidence>
<dbReference type="EC" id="2.7.13.3" evidence="2"/>
<evidence type="ECO:0000256" key="3">
    <source>
        <dbReference type="ARBA" id="ARBA00022679"/>
    </source>
</evidence>
<gene>
    <name evidence="10" type="ORF">M5X16_21075</name>
    <name evidence="11" type="ORF">PC41400_16175</name>
</gene>
<keyword evidence="5" id="KW-0418">Kinase</keyword>
<evidence type="ECO:0000259" key="9">
    <source>
        <dbReference type="PROSITE" id="PS50109"/>
    </source>
</evidence>
<keyword evidence="3" id="KW-0808">Transferase</keyword>
<evidence type="ECO:0000313" key="11">
    <source>
        <dbReference type="EMBL" id="QAV19130.1"/>
    </source>
</evidence>
<evidence type="ECO:0000256" key="5">
    <source>
        <dbReference type="ARBA" id="ARBA00022777"/>
    </source>
</evidence>
<dbReference type="PANTHER" id="PTHR43065:SF42">
    <property type="entry name" value="TWO-COMPONENT SENSOR PPRA"/>
    <property type="match status" value="1"/>
</dbReference>
<dbReference type="InterPro" id="IPR036890">
    <property type="entry name" value="HATPase_C_sf"/>
</dbReference>
<dbReference type="RefSeq" id="WP_042225913.1">
    <property type="nucleotide sequence ID" value="NZ_CP026520.1"/>
</dbReference>
<evidence type="ECO:0000313" key="12">
    <source>
        <dbReference type="Proteomes" id="UP000288943"/>
    </source>
</evidence>
<dbReference type="Pfam" id="PF02518">
    <property type="entry name" value="HATPase_c"/>
    <property type="match status" value="1"/>
</dbReference>
<reference evidence="10 13" key="2">
    <citation type="submission" date="2022-05" db="EMBL/GenBank/DDBJ databases">
        <title>Genome Sequencing of Bee-Associated Microbes.</title>
        <authorList>
            <person name="Dunlap C."/>
        </authorList>
    </citation>
    <scope>NUCLEOTIDE SEQUENCE [LARGE SCALE GENOMIC DNA]</scope>
    <source>
        <strain evidence="10 13">NRRL B-23120</strain>
    </source>
</reference>
<reference evidence="11 12" key="1">
    <citation type="submission" date="2018-01" db="EMBL/GenBank/DDBJ databases">
        <title>The whole genome sequencing and assembly of Paenibacillus chitinolyticus KCCM 41400 strain.</title>
        <authorList>
            <person name="Kim J.-Y."/>
            <person name="Park M.-K."/>
            <person name="Lee Y.-J."/>
            <person name="Yi H."/>
            <person name="Bahn Y.-S."/>
            <person name="Kim J.F."/>
            <person name="Lee D.-W."/>
        </authorList>
    </citation>
    <scope>NUCLEOTIDE SEQUENCE [LARGE SCALE GENOMIC DNA]</scope>
    <source>
        <strain evidence="11 12">KCCM 41400</strain>
    </source>
</reference>
<protein>
    <recommendedName>
        <fullName evidence="2">histidine kinase</fullName>
        <ecNumber evidence="2">2.7.13.3</ecNumber>
    </recommendedName>
</protein>
<keyword evidence="4" id="KW-0547">Nucleotide-binding</keyword>
<evidence type="ECO:0000256" key="6">
    <source>
        <dbReference type="ARBA" id="ARBA00022840"/>
    </source>
</evidence>
<dbReference type="OrthoDB" id="9121833at2"/>
<feature type="transmembrane region" description="Helical" evidence="8">
    <location>
        <begin position="178"/>
        <end position="203"/>
    </location>
</feature>
<keyword evidence="13" id="KW-1185">Reference proteome</keyword>
<dbReference type="InterPro" id="IPR004358">
    <property type="entry name" value="Sig_transdc_His_kin-like_C"/>
</dbReference>
<dbReference type="Proteomes" id="UP001527202">
    <property type="component" value="Unassembled WGS sequence"/>
</dbReference>
<evidence type="ECO:0000313" key="10">
    <source>
        <dbReference type="EMBL" id="MCY9598245.1"/>
    </source>
</evidence>
<dbReference type="PANTHER" id="PTHR43065">
    <property type="entry name" value="SENSOR HISTIDINE KINASE"/>
    <property type="match status" value="1"/>
</dbReference>
<dbReference type="InterPro" id="IPR005467">
    <property type="entry name" value="His_kinase_dom"/>
</dbReference>
<dbReference type="PRINTS" id="PR00344">
    <property type="entry name" value="BCTRLSENSOR"/>
</dbReference>
<proteinExistence type="predicted"/>
<dbReference type="SUPFAM" id="SSF55874">
    <property type="entry name" value="ATPase domain of HSP90 chaperone/DNA topoisomerase II/histidine kinase"/>
    <property type="match status" value="1"/>
</dbReference>
<dbReference type="GO" id="GO:0005524">
    <property type="term" value="F:ATP binding"/>
    <property type="evidence" value="ECO:0007669"/>
    <property type="project" value="UniProtKB-KW"/>
</dbReference>
<dbReference type="InterPro" id="IPR003594">
    <property type="entry name" value="HATPase_dom"/>
</dbReference>
<comment type="catalytic activity">
    <reaction evidence="1">
        <text>ATP + protein L-histidine = ADP + protein N-phospho-L-histidine.</text>
        <dbReference type="EC" id="2.7.13.3"/>
    </reaction>
</comment>
<feature type="transmembrane region" description="Helical" evidence="8">
    <location>
        <begin position="88"/>
        <end position="105"/>
    </location>
</feature>
<keyword evidence="8" id="KW-0812">Transmembrane</keyword>
<dbReference type="AlphaFoldDB" id="A0A410WXT2"/>
<dbReference type="GO" id="GO:0000160">
    <property type="term" value="P:phosphorelay signal transduction system"/>
    <property type="evidence" value="ECO:0007669"/>
    <property type="project" value="UniProtKB-KW"/>
</dbReference>